<dbReference type="GO" id="GO:1990904">
    <property type="term" value="C:ribonucleoprotein complex"/>
    <property type="evidence" value="ECO:0007669"/>
    <property type="project" value="UniProtKB-KW"/>
</dbReference>
<dbReference type="InterPro" id="IPR035920">
    <property type="entry name" value="YhbY-like_sf"/>
</dbReference>
<name>A0AAQ3QLL3_9LILI</name>
<keyword evidence="4" id="KW-0809">Transit peptide</keyword>
<evidence type="ECO:0000313" key="11">
    <source>
        <dbReference type="Proteomes" id="UP001327560"/>
    </source>
</evidence>
<feature type="domain" description="CRM" evidence="9">
    <location>
        <begin position="334"/>
        <end position="430"/>
    </location>
</feature>
<evidence type="ECO:0000256" key="1">
    <source>
        <dbReference type="ARBA" id="ARBA00022664"/>
    </source>
</evidence>
<dbReference type="Pfam" id="PF01985">
    <property type="entry name" value="CRS1_YhbY"/>
    <property type="match status" value="2"/>
</dbReference>
<dbReference type="Gene3D" id="3.30.110.60">
    <property type="entry name" value="YhbY-like"/>
    <property type="match status" value="2"/>
</dbReference>
<sequence length="595" mass="66639">MPAFAALPAGPNLFSSPPPNPRINDPLPANSPPPLPVPARFKNKRRPPPSPNPSSRGAPSPPTKPAPSALKSTHYRSRYYKPVSDGVVNGDDSGRSVVVGPSGVSYRLPGAPFEFQFSYSETPKVKPLALREPAFLPFAPPTMNRPWTGKAPLLSKKDKERKKNIRLFEPLGHPDKEEDDDSVDDEEGKVMEMAERTVQLGWYPKDGRSREEILGAPLRRWEIRALVKPLLSHNKQVNLGRDGLTHNMLELIHSHWRRQQVCKVRCRGVPTIDMDNVCHHLEEKTGGKIIHRVGGIVYLFRGRNYDPRARPKYPIMLWKPATPVYPKLIQEAPEGLTKQEADELRKKGKNLLPICKLAKNGIYLTLVKDVRDAFEEIELVKINCQGMHASDYKKLGAKLKELVPCVLLSFEEEQILIWRGKDWKSRYRGPLVLDTKLRHTKEVDSSDLNGSGQSSSSSVKPIPDNEVLSTKMLSLWRRAVESSKALLLDDTELSPDSLLKRVEDFEGSSQAAEHSYNALILPSVKSPGDLQYSSEGTFRFEANDGYSDSGDEFREGDGDNEYADDDGYESFDEIEPTVPFGSLPVDSLAERLIED</sequence>
<keyword evidence="3 7" id="KW-0694">RNA-binding</keyword>
<protein>
    <submittedName>
        <fullName evidence="10">CRS2-associated factor 2, chloroplastic</fullName>
    </submittedName>
</protein>
<dbReference type="InterPro" id="IPR001890">
    <property type="entry name" value="RNA-binding_CRM"/>
</dbReference>
<organism evidence="10 11">
    <name type="scientific">Canna indica</name>
    <name type="common">Indian-shot</name>
    <dbReference type="NCBI Taxonomy" id="4628"/>
    <lineage>
        <taxon>Eukaryota</taxon>
        <taxon>Viridiplantae</taxon>
        <taxon>Streptophyta</taxon>
        <taxon>Embryophyta</taxon>
        <taxon>Tracheophyta</taxon>
        <taxon>Spermatophyta</taxon>
        <taxon>Magnoliopsida</taxon>
        <taxon>Liliopsida</taxon>
        <taxon>Zingiberales</taxon>
        <taxon>Cannaceae</taxon>
        <taxon>Canna</taxon>
    </lineage>
</organism>
<feature type="region of interest" description="Disordered" evidence="8">
    <location>
        <begin position="1"/>
        <end position="76"/>
    </location>
</feature>
<feature type="compositionally biased region" description="Acidic residues" evidence="8">
    <location>
        <begin position="558"/>
        <end position="575"/>
    </location>
</feature>
<dbReference type="AlphaFoldDB" id="A0AAQ3QLL3"/>
<dbReference type="FunFam" id="3.30.110.60:FF:000002">
    <property type="entry name" value="CRS2-associated factor 1, chloroplastic"/>
    <property type="match status" value="2"/>
</dbReference>
<evidence type="ECO:0000256" key="4">
    <source>
        <dbReference type="ARBA" id="ARBA00022946"/>
    </source>
</evidence>
<keyword evidence="11" id="KW-1185">Reference proteome</keyword>
<proteinExistence type="predicted"/>
<dbReference type="GO" id="GO:0003723">
    <property type="term" value="F:RNA binding"/>
    <property type="evidence" value="ECO:0007669"/>
    <property type="project" value="UniProtKB-UniRule"/>
</dbReference>
<dbReference type="EMBL" id="CP136897">
    <property type="protein sequence ID" value="WOL15794.1"/>
    <property type="molecule type" value="Genomic_DNA"/>
</dbReference>
<accession>A0AAQ3QLL3</accession>
<dbReference type="PANTHER" id="PTHR46247">
    <property type="entry name" value="CRS2-ASSOCIATED FACTOR 1, CHLOROPLASTIC"/>
    <property type="match status" value="1"/>
</dbReference>
<evidence type="ECO:0000256" key="7">
    <source>
        <dbReference type="PROSITE-ProRule" id="PRU00626"/>
    </source>
</evidence>
<evidence type="ECO:0000256" key="3">
    <source>
        <dbReference type="ARBA" id="ARBA00022884"/>
    </source>
</evidence>
<feature type="compositionally biased region" description="Low complexity" evidence="8">
    <location>
        <begin position="446"/>
        <end position="458"/>
    </location>
</feature>
<evidence type="ECO:0000259" key="9">
    <source>
        <dbReference type="PROSITE" id="PS51295"/>
    </source>
</evidence>
<evidence type="ECO:0000313" key="10">
    <source>
        <dbReference type="EMBL" id="WOL15794.1"/>
    </source>
</evidence>
<dbReference type="InterPro" id="IPR044599">
    <property type="entry name" value="CAF1P_plant"/>
</dbReference>
<dbReference type="PROSITE" id="PS51295">
    <property type="entry name" value="CRM"/>
    <property type="match status" value="2"/>
</dbReference>
<dbReference type="GO" id="GO:0006397">
    <property type="term" value="P:mRNA processing"/>
    <property type="evidence" value="ECO:0007669"/>
    <property type="project" value="UniProtKB-KW"/>
</dbReference>
<dbReference type="SUPFAM" id="SSF75471">
    <property type="entry name" value="YhbY-like"/>
    <property type="match status" value="2"/>
</dbReference>
<keyword evidence="2" id="KW-0677">Repeat</keyword>
<feature type="domain" description="CRM" evidence="9">
    <location>
        <begin position="216"/>
        <end position="312"/>
    </location>
</feature>
<dbReference type="SMART" id="SM01103">
    <property type="entry name" value="CRS1_YhbY"/>
    <property type="match status" value="2"/>
</dbReference>
<dbReference type="GO" id="GO:0000373">
    <property type="term" value="P:Group II intron splicing"/>
    <property type="evidence" value="ECO:0007669"/>
    <property type="project" value="InterPro"/>
</dbReference>
<keyword evidence="5" id="KW-0508">mRNA splicing</keyword>
<evidence type="ECO:0000256" key="8">
    <source>
        <dbReference type="SAM" id="MobiDB-lite"/>
    </source>
</evidence>
<evidence type="ECO:0000256" key="5">
    <source>
        <dbReference type="ARBA" id="ARBA00023187"/>
    </source>
</evidence>
<dbReference type="PANTHER" id="PTHR46247:SF3">
    <property type="entry name" value="CRS2-ASSOCIATED FACTOR 2, CHLOROPLASTIC"/>
    <property type="match status" value="1"/>
</dbReference>
<dbReference type="Proteomes" id="UP001327560">
    <property type="component" value="Chromosome 8"/>
</dbReference>
<evidence type="ECO:0000256" key="6">
    <source>
        <dbReference type="ARBA" id="ARBA00023274"/>
    </source>
</evidence>
<evidence type="ECO:0000256" key="2">
    <source>
        <dbReference type="ARBA" id="ARBA00022737"/>
    </source>
</evidence>
<keyword evidence="1" id="KW-0507">mRNA processing</keyword>
<feature type="region of interest" description="Disordered" evidence="8">
    <location>
        <begin position="443"/>
        <end position="463"/>
    </location>
</feature>
<gene>
    <name evidence="10" type="ORF">Cni_G24575</name>
</gene>
<keyword evidence="6" id="KW-0687">Ribonucleoprotein</keyword>
<feature type="region of interest" description="Disordered" evidence="8">
    <location>
        <begin position="541"/>
        <end position="582"/>
    </location>
</feature>
<reference evidence="10 11" key="1">
    <citation type="submission" date="2023-10" db="EMBL/GenBank/DDBJ databases">
        <title>Chromosome-scale genome assembly provides insights into flower coloration mechanisms of Canna indica.</title>
        <authorList>
            <person name="Li C."/>
        </authorList>
    </citation>
    <scope>NUCLEOTIDE SEQUENCE [LARGE SCALE GENOMIC DNA]</scope>
    <source>
        <tissue evidence="10">Flower</tissue>
    </source>
</reference>